<dbReference type="EMBL" id="CP036295">
    <property type="protein sequence ID" value="QCC84891.1"/>
    <property type="molecule type" value="Genomic_DNA"/>
</dbReference>
<organism evidence="1 2">
    <name type="scientific">Desulfovibrio desulfuricans</name>
    <dbReference type="NCBI Taxonomy" id="876"/>
    <lineage>
        <taxon>Bacteria</taxon>
        <taxon>Pseudomonadati</taxon>
        <taxon>Thermodesulfobacteriota</taxon>
        <taxon>Desulfovibrionia</taxon>
        <taxon>Desulfovibrionales</taxon>
        <taxon>Desulfovibrionaceae</taxon>
        <taxon>Desulfovibrio</taxon>
    </lineage>
</organism>
<dbReference type="RefSeq" id="WP_136399104.1">
    <property type="nucleotide sequence ID" value="NZ_CP036295.1"/>
</dbReference>
<evidence type="ECO:0000313" key="2">
    <source>
        <dbReference type="Proteomes" id="UP000297065"/>
    </source>
</evidence>
<evidence type="ECO:0000313" key="1">
    <source>
        <dbReference type="EMBL" id="QCC84891.1"/>
    </source>
</evidence>
<accession>A0A4P7UJZ7</accession>
<reference evidence="1 2" key="1">
    <citation type="submission" date="2019-02" db="EMBL/GenBank/DDBJ databases">
        <title>Complete Genome Sequence of Desulfovibrio desulfuricans IC1, a Sulfonate Utilizing Anaerobe.</title>
        <authorList>
            <person name="Day L.A."/>
            <person name="De Leon K.B."/>
            <person name="Wall J.D."/>
        </authorList>
    </citation>
    <scope>NUCLEOTIDE SEQUENCE [LARGE SCALE GENOMIC DNA]</scope>
    <source>
        <strain evidence="1 2">IC1</strain>
    </source>
</reference>
<name>A0A4P7UJZ7_DESDE</name>
<sequence length="63" mass="6662">MDSTYQRAMTAGVTPQIFSTMVSNAQKVAEAFAGSGSPSADADGIAAVFKRMVVAQIEMFEKN</sequence>
<dbReference type="AlphaFoldDB" id="A0A4P7UJZ7"/>
<proteinExistence type="predicted"/>
<protein>
    <submittedName>
        <fullName evidence="1">Uncharacterized protein</fullName>
    </submittedName>
</protein>
<gene>
    <name evidence="1" type="ORF">DDIC_03150</name>
</gene>
<dbReference type="OrthoDB" id="9896518at2"/>
<dbReference type="Proteomes" id="UP000297065">
    <property type="component" value="Chromosome"/>
</dbReference>